<dbReference type="InterPro" id="IPR001296">
    <property type="entry name" value="Glyco_trans_1"/>
</dbReference>
<keyword evidence="3 6" id="KW-0808">Transferase</keyword>
<proteinExistence type="inferred from homology"/>
<keyword evidence="7" id="KW-1185">Reference proteome</keyword>
<protein>
    <submittedName>
        <fullName evidence="6">UDP-N-acetylglucosamine:LPS N-acetylglucosamine transferase</fullName>
    </submittedName>
</protein>
<dbReference type="EMBL" id="FQUL01000002">
    <property type="protein sequence ID" value="SHE31145.1"/>
    <property type="molecule type" value="Genomic_DNA"/>
</dbReference>
<evidence type="ECO:0000256" key="1">
    <source>
        <dbReference type="ARBA" id="ARBA00006962"/>
    </source>
</evidence>
<sequence length="585" mass="63732">MSKKVLVVSARMGAGHDGAAAQICERLEARGFETKVVDFLDANVRIGKFLYDTYHFQMEKSPWSYELLYLLWSKVRSLSKVTTFLLGSLFEKQIRTWAEEFQADAVVTTYPFASVVLGRARSKRRNPLRTTSITFLTDFAVHPLWVHDGIDVHVCVSPSAAAGVRALLKEPKVEVSGPFVNPKFFEPIDRRAERQSHSIPDGKIAVLIVAGSWGVGELEQTFKVLGQRDNLFPVVVCGRNTQLQRSLASLGFGKVIGWTDEMHKLMGAVDVVVQNAGGLTALEAFAAGVPVVSYRPIAGHGKDNTKRMHLSGVTVFARNEAELYKAIEYAASDGQRLTSAALSIFEPSPENFIIDAIGVSSERRPEKIDDTISMAKKLTSRTVLVSSVLFLSANLGANIVGNHGINVDKAAARIPYIYLAVRPGPLNVTSSALPKTLIRDDIAAVIPEDIAVSNPQTVTAWAQQGVEILNGGTPTDADIHLFLPNNAISGTTTLLEKLSGQNINVYVPQQQINSVDLAWAELHHEVVPPVKIVSTITLPKLIPGDTVYEINADHMSKKQLNAEIKMVLKAVHEKGYAVASITTLG</sequence>
<feature type="domain" description="Glycosyl transferase family 1" evidence="4">
    <location>
        <begin position="190"/>
        <end position="335"/>
    </location>
</feature>
<dbReference type="PANTHER" id="PTHR43025:SF3">
    <property type="entry name" value="MONOGALACTOSYLDIACYLGLYCEROL SYNTHASE 1, CHLOROPLASTIC"/>
    <property type="match status" value="1"/>
</dbReference>
<evidence type="ECO:0000313" key="6">
    <source>
        <dbReference type="EMBL" id="SHE31145.1"/>
    </source>
</evidence>
<feature type="domain" description="Diacylglycerol glucosyltransferase N-terminal" evidence="5">
    <location>
        <begin position="16"/>
        <end position="163"/>
    </location>
</feature>
<dbReference type="Proteomes" id="UP000184295">
    <property type="component" value="Unassembled WGS sequence"/>
</dbReference>
<dbReference type="PANTHER" id="PTHR43025">
    <property type="entry name" value="MONOGALACTOSYLDIACYLGLYCEROL SYNTHASE"/>
    <property type="match status" value="1"/>
</dbReference>
<dbReference type="GO" id="GO:0009247">
    <property type="term" value="P:glycolipid biosynthetic process"/>
    <property type="evidence" value="ECO:0007669"/>
    <property type="project" value="InterPro"/>
</dbReference>
<dbReference type="InterPro" id="IPR050519">
    <property type="entry name" value="Glycosyltransf_28_UgtP"/>
</dbReference>
<evidence type="ECO:0000256" key="2">
    <source>
        <dbReference type="ARBA" id="ARBA00022676"/>
    </source>
</evidence>
<dbReference type="GO" id="GO:0016020">
    <property type="term" value="C:membrane"/>
    <property type="evidence" value="ECO:0007669"/>
    <property type="project" value="GOC"/>
</dbReference>
<dbReference type="AlphaFoldDB" id="A0A1M4SG20"/>
<gene>
    <name evidence="6" type="ORF">SAMN02745225_00264</name>
</gene>
<dbReference type="SUPFAM" id="SSF53756">
    <property type="entry name" value="UDP-Glycosyltransferase/glycogen phosphorylase"/>
    <property type="match status" value="1"/>
</dbReference>
<dbReference type="GO" id="GO:0016758">
    <property type="term" value="F:hexosyltransferase activity"/>
    <property type="evidence" value="ECO:0007669"/>
    <property type="project" value="InterPro"/>
</dbReference>
<comment type="similarity">
    <text evidence="1">Belongs to the glycosyltransferase 28 family.</text>
</comment>
<evidence type="ECO:0000259" key="5">
    <source>
        <dbReference type="Pfam" id="PF06925"/>
    </source>
</evidence>
<dbReference type="InterPro" id="IPR009695">
    <property type="entry name" value="Diacylglyc_glucosyltr_N"/>
</dbReference>
<evidence type="ECO:0000313" key="7">
    <source>
        <dbReference type="Proteomes" id="UP000184295"/>
    </source>
</evidence>
<dbReference type="Pfam" id="PF00534">
    <property type="entry name" value="Glycos_transf_1"/>
    <property type="match status" value="1"/>
</dbReference>
<name>A0A1M4SG20_9ACTN</name>
<dbReference type="RefSeq" id="WP_178138658.1">
    <property type="nucleotide sequence ID" value="NZ_FQUL01000002.1"/>
</dbReference>
<keyword evidence="2" id="KW-0328">Glycosyltransferase</keyword>
<accession>A0A1M4SG20</accession>
<dbReference type="Gene3D" id="3.40.50.2000">
    <property type="entry name" value="Glycogen Phosphorylase B"/>
    <property type="match status" value="1"/>
</dbReference>
<organism evidence="6 7">
    <name type="scientific">Ferrithrix thermotolerans DSM 19514</name>
    <dbReference type="NCBI Taxonomy" id="1121881"/>
    <lineage>
        <taxon>Bacteria</taxon>
        <taxon>Bacillati</taxon>
        <taxon>Actinomycetota</taxon>
        <taxon>Acidimicrobiia</taxon>
        <taxon>Acidimicrobiales</taxon>
        <taxon>Acidimicrobiaceae</taxon>
        <taxon>Ferrithrix</taxon>
    </lineage>
</organism>
<evidence type="ECO:0000259" key="4">
    <source>
        <dbReference type="Pfam" id="PF00534"/>
    </source>
</evidence>
<reference evidence="7" key="1">
    <citation type="submission" date="2016-11" db="EMBL/GenBank/DDBJ databases">
        <authorList>
            <person name="Varghese N."/>
            <person name="Submissions S."/>
        </authorList>
    </citation>
    <scope>NUCLEOTIDE SEQUENCE [LARGE SCALE GENOMIC DNA]</scope>
    <source>
        <strain evidence="7">DSM 19514</strain>
    </source>
</reference>
<dbReference type="Pfam" id="PF06925">
    <property type="entry name" value="MGDG_synth"/>
    <property type="match status" value="1"/>
</dbReference>
<evidence type="ECO:0000256" key="3">
    <source>
        <dbReference type="ARBA" id="ARBA00022679"/>
    </source>
</evidence>
<dbReference type="STRING" id="1121881.SAMN02745225_00264"/>